<dbReference type="AlphaFoldDB" id="A0A645J460"/>
<sequence>MVHRPVAFGVKVGVEIGQLGAEDLPGRETVLPHQKIRLVKPVLPQKRRLGIQRGQQAVRHSRDVGRVKHALQAELLIHGGGQVDDLVIALGAGPDDHLRGLPGRGKPRRPAAQAERLRAQRCFPRDLPHRRKDGFPLFVGSQAVQAVFAGQLHVDAHAVGQQPQRVHQFR</sequence>
<protein>
    <submittedName>
        <fullName evidence="1">Uncharacterized protein</fullName>
    </submittedName>
</protein>
<accession>A0A645J460</accession>
<proteinExistence type="predicted"/>
<evidence type="ECO:0000313" key="1">
    <source>
        <dbReference type="EMBL" id="MPN57479.1"/>
    </source>
</evidence>
<gene>
    <name evidence="1" type="ORF">SDC9_205173</name>
</gene>
<name>A0A645J460_9ZZZZ</name>
<organism evidence="1">
    <name type="scientific">bioreactor metagenome</name>
    <dbReference type="NCBI Taxonomy" id="1076179"/>
    <lineage>
        <taxon>unclassified sequences</taxon>
        <taxon>metagenomes</taxon>
        <taxon>ecological metagenomes</taxon>
    </lineage>
</organism>
<comment type="caution">
    <text evidence="1">The sequence shown here is derived from an EMBL/GenBank/DDBJ whole genome shotgun (WGS) entry which is preliminary data.</text>
</comment>
<dbReference type="EMBL" id="VSSQ01129036">
    <property type="protein sequence ID" value="MPN57479.1"/>
    <property type="molecule type" value="Genomic_DNA"/>
</dbReference>
<reference evidence="1" key="1">
    <citation type="submission" date="2019-08" db="EMBL/GenBank/DDBJ databases">
        <authorList>
            <person name="Kucharzyk K."/>
            <person name="Murdoch R.W."/>
            <person name="Higgins S."/>
            <person name="Loffler F."/>
        </authorList>
    </citation>
    <scope>NUCLEOTIDE SEQUENCE</scope>
</reference>